<dbReference type="SUPFAM" id="SSF51261">
    <property type="entry name" value="Duplicated hybrid motif"/>
    <property type="match status" value="1"/>
</dbReference>
<dbReference type="EMBL" id="BIMN01000001">
    <property type="protein sequence ID" value="GCE63208.1"/>
    <property type="molecule type" value="Genomic_DNA"/>
</dbReference>
<evidence type="ECO:0000256" key="3">
    <source>
        <dbReference type="ARBA" id="ARBA00022597"/>
    </source>
</evidence>
<dbReference type="InterPro" id="IPR011055">
    <property type="entry name" value="Dup_hybrid_motif"/>
</dbReference>
<organism evidence="9 10">
    <name type="scientific">Candidatus Mycoplasma haematohominis</name>
    <dbReference type="NCBI Taxonomy" id="1494318"/>
    <lineage>
        <taxon>Bacteria</taxon>
        <taxon>Bacillati</taxon>
        <taxon>Mycoplasmatota</taxon>
        <taxon>Mollicutes</taxon>
        <taxon>Mycoplasmataceae</taxon>
        <taxon>Mycoplasma</taxon>
    </lineage>
</organism>
<keyword evidence="4 9" id="KW-0808">Transferase</keyword>
<dbReference type="Gene3D" id="2.70.70.10">
    <property type="entry name" value="Glucose Permease (Domain IIA)"/>
    <property type="match status" value="1"/>
</dbReference>
<evidence type="ECO:0000256" key="1">
    <source>
        <dbReference type="ARBA" id="ARBA00004496"/>
    </source>
</evidence>
<comment type="caution">
    <text evidence="9">The sequence shown here is derived from an EMBL/GenBank/DDBJ whole genome shotgun (WGS) entry which is preliminary data.</text>
</comment>
<sequence length="210" mass="22571">MLSWLKKFFSTEENKVSDKKEQKPVSGATPASPCSGSCAPKPATAVPTPSALIDIFAPCDGVLVDQKDIPDPAFAEGHMGTGVGIEPKSGAFKVYMDGKLAVLYRTKHAYFISNEKSNVTTMLHIGINTVEIPEDKNVFSTTRSVDDLISVGDDLCQVNLDEIKNEGKSTITPILVQLDGLEGRKVVYKRKAGETVKAGDLIMSVVSPQV</sequence>
<comment type="subcellular location">
    <subcellularLocation>
        <location evidence="1">Cytoplasm</location>
    </subcellularLocation>
</comment>
<keyword evidence="5" id="KW-0598">Phosphotransferase system</keyword>
<dbReference type="Pfam" id="PF00358">
    <property type="entry name" value="PTS_EIIA_1"/>
    <property type="match status" value="1"/>
</dbReference>
<dbReference type="InterPro" id="IPR001127">
    <property type="entry name" value="PTS_EIIA_1_perm"/>
</dbReference>
<keyword evidence="6" id="KW-0418">Kinase</keyword>
<evidence type="ECO:0000256" key="2">
    <source>
        <dbReference type="ARBA" id="ARBA00022448"/>
    </source>
</evidence>
<feature type="region of interest" description="Disordered" evidence="7">
    <location>
        <begin position="16"/>
        <end position="40"/>
    </location>
</feature>
<evidence type="ECO:0000259" key="8">
    <source>
        <dbReference type="PROSITE" id="PS51093"/>
    </source>
</evidence>
<dbReference type="GO" id="GO:0005737">
    <property type="term" value="C:cytoplasm"/>
    <property type="evidence" value="ECO:0007669"/>
    <property type="project" value="UniProtKB-SubCell"/>
</dbReference>
<dbReference type="PROSITE" id="PS51093">
    <property type="entry name" value="PTS_EIIA_TYPE_1"/>
    <property type="match status" value="1"/>
</dbReference>
<dbReference type="GO" id="GO:0016301">
    <property type="term" value="F:kinase activity"/>
    <property type="evidence" value="ECO:0007669"/>
    <property type="project" value="UniProtKB-KW"/>
</dbReference>
<evidence type="ECO:0000256" key="7">
    <source>
        <dbReference type="SAM" id="MobiDB-lite"/>
    </source>
</evidence>
<feature type="domain" description="PTS EIIA type-1" evidence="8">
    <location>
        <begin position="71"/>
        <end position="178"/>
    </location>
</feature>
<name>A0A478FPB1_9MOLU</name>
<dbReference type="GO" id="GO:0009401">
    <property type="term" value="P:phosphoenolpyruvate-dependent sugar phosphotransferase system"/>
    <property type="evidence" value="ECO:0007669"/>
    <property type="project" value="UniProtKB-KW"/>
</dbReference>
<protein>
    <submittedName>
        <fullName evidence="9">Glucose-specific phosphotransferase enzyme IIA component</fullName>
    </submittedName>
</protein>
<evidence type="ECO:0000313" key="9">
    <source>
        <dbReference type="EMBL" id="GCE63208.1"/>
    </source>
</evidence>
<gene>
    <name evidence="9" type="primary">crr</name>
    <name evidence="9" type="ORF">MHSWG343_01870</name>
</gene>
<evidence type="ECO:0000256" key="4">
    <source>
        <dbReference type="ARBA" id="ARBA00022679"/>
    </source>
</evidence>
<proteinExistence type="predicted"/>
<evidence type="ECO:0000256" key="5">
    <source>
        <dbReference type="ARBA" id="ARBA00022683"/>
    </source>
</evidence>
<dbReference type="AlphaFoldDB" id="A0A478FPB1"/>
<dbReference type="Proteomes" id="UP000324831">
    <property type="component" value="Unassembled WGS sequence"/>
</dbReference>
<dbReference type="PANTHER" id="PTHR45008:SF1">
    <property type="entry name" value="PTS SYSTEM GLUCOSE-SPECIFIC EIIA COMPONENT"/>
    <property type="match status" value="1"/>
</dbReference>
<evidence type="ECO:0000256" key="6">
    <source>
        <dbReference type="ARBA" id="ARBA00022777"/>
    </source>
</evidence>
<reference evidence="9 10" key="1">
    <citation type="submission" date="2019-01" db="EMBL/GenBank/DDBJ databases">
        <title>Draft genome sequences of Candidatus Mycoplasma haemohominis SWG34-3 identified from a patient with pyrexia, anemia and liver dysfunction.</title>
        <authorList>
            <person name="Sekizuka T."/>
            <person name="Hattori N."/>
            <person name="Katano H."/>
            <person name="Takuma T."/>
            <person name="Ito T."/>
            <person name="Arai N."/>
            <person name="Yanai R."/>
            <person name="Ishii S."/>
            <person name="Miura Y."/>
            <person name="Tokunaga T."/>
            <person name="Watanabe H."/>
            <person name="Nomura N."/>
            <person name="Eguchi J."/>
            <person name="Arai T."/>
            <person name="Hasegawa H."/>
            <person name="Nakamaki T."/>
            <person name="Wakita T."/>
            <person name="Niki Y."/>
            <person name="Kuroda M."/>
        </authorList>
    </citation>
    <scope>NUCLEOTIDE SEQUENCE [LARGE SCALE GENOMIC DNA]</scope>
    <source>
        <strain evidence="9">SWG34-3</strain>
    </source>
</reference>
<accession>A0A478FPB1</accession>
<dbReference type="PANTHER" id="PTHR45008">
    <property type="entry name" value="PTS SYSTEM GLUCOSE-SPECIFIC EIIA COMPONENT"/>
    <property type="match status" value="1"/>
</dbReference>
<evidence type="ECO:0000313" key="10">
    <source>
        <dbReference type="Proteomes" id="UP000324831"/>
    </source>
</evidence>
<keyword evidence="3" id="KW-0762">Sugar transport</keyword>
<keyword evidence="2" id="KW-0813">Transport</keyword>
<dbReference type="InterPro" id="IPR050890">
    <property type="entry name" value="PTS_EIIA_component"/>
</dbReference>